<dbReference type="EMBL" id="UPSH01000001">
    <property type="protein sequence ID" value="VBB18915.1"/>
    <property type="molecule type" value="Genomic_DNA"/>
</dbReference>
<keyword evidence="3" id="KW-1185">Reference proteome</keyword>
<proteinExistence type="predicted"/>
<dbReference type="Gene3D" id="3.10.20.90">
    <property type="entry name" value="Phosphatidylinositol 3-kinase Catalytic Subunit, Chain A, domain 1"/>
    <property type="match status" value="1"/>
</dbReference>
<feature type="region of interest" description="Disordered" evidence="1">
    <location>
        <begin position="1"/>
        <end position="26"/>
    </location>
</feature>
<dbReference type="InterPro" id="IPR029071">
    <property type="entry name" value="Ubiquitin-like_domsf"/>
</dbReference>
<dbReference type="SUPFAM" id="SSF54236">
    <property type="entry name" value="Ubiquitin-like"/>
    <property type="match status" value="1"/>
</dbReference>
<gene>
    <name evidence="2" type="ORF">YASMINEVIRUS_1447</name>
</gene>
<accession>A0A5K0UB20</accession>
<dbReference type="Proteomes" id="UP000594342">
    <property type="component" value="Unassembled WGS sequence"/>
</dbReference>
<evidence type="ECO:0000256" key="1">
    <source>
        <dbReference type="SAM" id="MobiDB-lite"/>
    </source>
</evidence>
<evidence type="ECO:0000313" key="2">
    <source>
        <dbReference type="EMBL" id="VBB18915.1"/>
    </source>
</evidence>
<protein>
    <submittedName>
        <fullName evidence="2">Ubiquitin like domain containing protein</fullName>
    </submittedName>
</protein>
<sequence length="117" mass="13822">MSNNPYYSNKFNPEKINSSESSTSNELIDSMSPFQLRVYDLNNNEHKVSCEGYEHTIGYLQFMLSMERGMNPADIILYLGQTKLNEFKTLRYYGINSDSKLKMFYRMRTGLDRLRYI</sequence>
<evidence type="ECO:0000313" key="3">
    <source>
        <dbReference type="Proteomes" id="UP000594342"/>
    </source>
</evidence>
<comment type="caution">
    <text evidence="2">The sequence shown here is derived from an EMBL/GenBank/DDBJ whole genome shotgun (WGS) entry which is preliminary data.</text>
</comment>
<organism evidence="2 3">
    <name type="scientific">Yasminevirus sp. GU-2018</name>
    <dbReference type="NCBI Taxonomy" id="2420051"/>
    <lineage>
        <taxon>Viruses</taxon>
        <taxon>Varidnaviria</taxon>
        <taxon>Bamfordvirae</taxon>
        <taxon>Nucleocytoviricota</taxon>
        <taxon>Megaviricetes</taxon>
        <taxon>Imitervirales</taxon>
        <taxon>Mimiviridae</taxon>
        <taxon>Klosneuvirinae</taxon>
        <taxon>Yasminevirus</taxon>
        <taxon>Yasminevirus saudimassiliense</taxon>
    </lineage>
</organism>
<name>A0A5K0UB20_9VIRU</name>
<reference evidence="2 3" key="1">
    <citation type="submission" date="2018-10" db="EMBL/GenBank/DDBJ databases">
        <authorList>
            <consortium name="IHU Genomes"/>
        </authorList>
    </citation>
    <scope>NUCLEOTIDE SEQUENCE [LARGE SCALE GENOMIC DNA]</scope>
    <source>
        <strain evidence="2 3">A1</strain>
    </source>
</reference>